<dbReference type="PANTHER" id="PTHR31013">
    <property type="entry name" value="THAUMATIN FAMILY PROTEIN-RELATED"/>
    <property type="match status" value="1"/>
</dbReference>
<feature type="coiled-coil region" evidence="4">
    <location>
        <begin position="1244"/>
        <end position="1275"/>
    </location>
</feature>
<evidence type="ECO:0000313" key="8">
    <source>
        <dbReference type="Proteomes" id="UP000186817"/>
    </source>
</evidence>
<feature type="transmembrane region" description="Helical" evidence="6">
    <location>
        <begin position="350"/>
        <end position="373"/>
    </location>
</feature>
<name>A0A1Q9DQS9_SYMMI</name>
<feature type="region of interest" description="Disordered" evidence="5">
    <location>
        <begin position="914"/>
        <end position="945"/>
    </location>
</feature>
<keyword evidence="6" id="KW-1133">Transmembrane helix</keyword>
<dbReference type="GO" id="GO:0008107">
    <property type="term" value="F:galactoside 2-alpha-L-fucosyltransferase activity"/>
    <property type="evidence" value="ECO:0007669"/>
    <property type="project" value="InterPro"/>
</dbReference>
<dbReference type="InterPro" id="IPR011990">
    <property type="entry name" value="TPR-like_helical_dom_sf"/>
</dbReference>
<keyword evidence="1" id="KW-0328">Glycosyltransferase</keyword>
<dbReference type="Pfam" id="PF01531">
    <property type="entry name" value="Glyco_transf_11"/>
    <property type="match status" value="1"/>
</dbReference>
<keyword evidence="3" id="KW-0802">TPR repeat</keyword>
<keyword evidence="6" id="KW-0472">Membrane</keyword>
<evidence type="ECO:0000256" key="6">
    <source>
        <dbReference type="SAM" id="Phobius"/>
    </source>
</evidence>
<dbReference type="Gene3D" id="1.25.40.10">
    <property type="entry name" value="Tetratricopeptide repeat domain"/>
    <property type="match status" value="1"/>
</dbReference>
<dbReference type="PROSITE" id="PS50005">
    <property type="entry name" value="TPR"/>
    <property type="match status" value="1"/>
</dbReference>
<evidence type="ECO:0000256" key="2">
    <source>
        <dbReference type="ARBA" id="ARBA00022679"/>
    </source>
</evidence>
<feature type="transmembrane region" description="Helical" evidence="6">
    <location>
        <begin position="141"/>
        <end position="162"/>
    </location>
</feature>
<keyword evidence="8" id="KW-1185">Reference proteome</keyword>
<keyword evidence="2" id="KW-0808">Transferase</keyword>
<sequence>MNSKDPLSLHDSTDEVGTTDTRLIYEESSWRQRLLRDGSNNTLGRYGAAFLLGRPTLSVWRRLYPGEVLIGPCADREAAEQVALEVGSTLGFVTFPQGCYFLLEKARDRLSLQTFPAKKRENTREAGVVLPRLKALGPSPLGIRLGNALFLMAAALAMAADFGFSFRMETSMHWFPYAEAGGIFALLPCVHWYMPARDRPMIGSPSHGGFEEPRLPTGAKAVILHGYFQNLKYFWHHKQLVRSYLLPASLAARARAIFRRWWAAQLVNQEATTLAIHVRLGDRGDGLGITYFRESVHLAKAKIARLQSRAADGNTHCILFSDEPERLRSGRAAQICPKHSIFEEPMRDDLALAVLAVCCSGIVISFSTFSWWAAVLGDYKVVVAPATTEQSCSPTAPAENNTLAYVPGWLRADVPCDAERLGRQRDGRSTTSVLKWASVALFATAWRSGRRPEIQLRRAVAQEVALDFLPGTDLPSTAPAPLDNEGAADRVRRMVAADPSNKELETERQEPPFSDEDLREAWHELQLGHADEARSRFVRAVLADPSDSEALFCMGLLYEALHDLRRTAEWMDMAIEVCPDHVFAWETRSRCMEHLGRLAESLAGYEQLEMLDESATGRREGLLGHQRVYILPVGAWEDGAAGYIQKAAKKMPPRPQWQENFLFPEPLPALRQPALESGIMAWDNVLSKGLLQRLQDCVEDHFQFIFTNRWVYAADDAFEGAASTMWLPSSGDARSVPEVAALTILRHILNQDPAEIAGVEYWARVRSVNLGAGFHYDEAVDADDINSEWVHGNPWRPQWSSVFYLTDEGGPTVVLDQLHDHDGRLAPTLPRKGYLCMPRTNRLVLFRADLHHGSLPLDIWLDSEQTRRVFVFNFWRRHAPEPPHCQRLNLQHHPAMRRHVLTSDEAAALQAVESSRFEDGHDGPSPLRQKVLSRPEELPHSSDFGYLPRPLPMPTMAALTAERLFYEVDWPAAAQCLPPDYGDVACLGSASCQLLRRAATSRVVPQPWMEALWGGEAELISDSRLAEAALARAAGQVVPHFAAEVATTFNETAPSAPPVPSRAPLPERHVRQEHSFGPEVRGDWQVLDSASAPQKTVATVSMIDCLWEKVTKVSDDVDSLQEQVQGHSTEINAWIPNHEVARRSELEELSKVCASLRSDCATRRQLEDQATELQGAWRTPMASLSERLGALEAAVKEIPTRLSRESDAAKYALDGLEQRLEQRIQTVVSDRIRTAASEAEVLRDAALERLRAALRQQLQEEAERQEQNTSQLKQRFTDRLDDVAAGLRRLEVSLQSETADRLDSAQKELSHLAAEQMRLARAVDENRKLVDACSEDNRRSLESESRRVTEVEARSLSSSSEIQRLGQRLELQSQEFLSRSKEISQHVDEQMQQATQRLQDFGQELKQQACDAASSTKTELLARLKDVQEGEDGQRRSLEERSNALLDRGLQKLAQEVAERMDEGQENQRLASAATEGRLLGQLESYNGRLLAAESWRSAFQEREAAREQRLSSLGEAMRKMEAVCKDVPALESRIDEARAAIKENRILECRLGSQCHERLSRRDAPLGKDGSTGSCSCLPRAAKPGSQRLTLGSSAQELPVDVAGARDAAPVGSASIPVSIGSRGLLHVMASISELSPAMSCAQLHAKVGGVPLLRQRFFLAPRAPSGPFSLASDTMGRVLQSLLLLAAACNLLADENPAEEGNLSHVLVSNSTAADGLKRKSKYIAAALKNTSKEMMVNSSQDRSARSSSVIRVINKCYKEPIWIAHCCSYNYKQNVKIDGGASHDFPAYAGLRGFRLWPKMRCNSDGNGCYIGQSGGKGQPCGTDGNWRCQQHVDTKFEATFGSRSDYYDMSMVDGYTLPFQLRLQGCSIPGLGRYLDCSDLTLNACPAANKEYYNGKLMGCHARGRPGHGTSEYIHLVHRLCPKTYAFDLDDSNGNHNCPHGTTYELTFLCPDA</sequence>
<dbReference type="GO" id="GO:0005975">
    <property type="term" value="P:carbohydrate metabolic process"/>
    <property type="evidence" value="ECO:0007669"/>
    <property type="project" value="InterPro"/>
</dbReference>
<dbReference type="SMART" id="SM00205">
    <property type="entry name" value="THN"/>
    <property type="match status" value="1"/>
</dbReference>
<protein>
    <submittedName>
        <fullName evidence="7">Glucan endo-1,3-beta-glucosidase</fullName>
    </submittedName>
</protein>
<dbReference type="InterPro" id="IPR002516">
    <property type="entry name" value="Glyco_trans_11"/>
</dbReference>
<comment type="caution">
    <text evidence="7">The sequence shown here is derived from an EMBL/GenBank/DDBJ whole genome shotgun (WGS) entry which is preliminary data.</text>
</comment>
<accession>A0A1Q9DQS9</accession>
<dbReference type="SUPFAM" id="SSF49870">
    <property type="entry name" value="Osmotin, thaumatin-like protein"/>
    <property type="match status" value="1"/>
</dbReference>
<reference evidence="7 8" key="1">
    <citation type="submission" date="2016-02" db="EMBL/GenBank/DDBJ databases">
        <title>Genome analysis of coral dinoflagellate symbionts highlights evolutionary adaptations to a symbiotic lifestyle.</title>
        <authorList>
            <person name="Aranda M."/>
            <person name="Li Y."/>
            <person name="Liew Y.J."/>
            <person name="Baumgarten S."/>
            <person name="Simakov O."/>
            <person name="Wilson M."/>
            <person name="Piel J."/>
            <person name="Ashoor H."/>
            <person name="Bougouffa S."/>
            <person name="Bajic V.B."/>
            <person name="Ryu T."/>
            <person name="Ravasi T."/>
            <person name="Bayer T."/>
            <person name="Micklem G."/>
            <person name="Kim H."/>
            <person name="Bhak J."/>
            <person name="Lajeunesse T.C."/>
            <person name="Voolstra C.R."/>
        </authorList>
    </citation>
    <scope>NUCLEOTIDE SEQUENCE [LARGE SCALE GENOMIC DNA]</scope>
    <source>
        <strain evidence="7 8">CCMP2467</strain>
    </source>
</reference>
<evidence type="ECO:0000256" key="5">
    <source>
        <dbReference type="SAM" id="MobiDB-lite"/>
    </source>
</evidence>
<dbReference type="GO" id="GO:0016020">
    <property type="term" value="C:membrane"/>
    <property type="evidence" value="ECO:0007669"/>
    <property type="project" value="InterPro"/>
</dbReference>
<dbReference type="PROSITE" id="PS51367">
    <property type="entry name" value="THAUMATIN_2"/>
    <property type="match status" value="1"/>
</dbReference>
<keyword evidence="6" id="KW-0812">Transmembrane</keyword>
<evidence type="ECO:0000256" key="4">
    <source>
        <dbReference type="SAM" id="Coils"/>
    </source>
</evidence>
<dbReference type="SUPFAM" id="SSF48452">
    <property type="entry name" value="TPR-like"/>
    <property type="match status" value="1"/>
</dbReference>
<gene>
    <name evidence="7" type="ORF">AK812_SmicGene20119</name>
</gene>
<dbReference type="Gene3D" id="2.60.120.620">
    <property type="entry name" value="q2cbj1_9rhob like domain"/>
    <property type="match status" value="1"/>
</dbReference>
<feature type="repeat" description="TPR" evidence="3">
    <location>
        <begin position="548"/>
        <end position="581"/>
    </location>
</feature>
<dbReference type="InterPro" id="IPR019734">
    <property type="entry name" value="TPR_rpt"/>
</dbReference>
<dbReference type="PANTHER" id="PTHR31013:SF2">
    <property type="entry name" value="THAUMATIN-LIKE PROTEIN"/>
    <property type="match status" value="1"/>
</dbReference>
<feature type="transmembrane region" description="Helical" evidence="6">
    <location>
        <begin position="174"/>
        <end position="194"/>
    </location>
</feature>
<organism evidence="7 8">
    <name type="scientific">Symbiodinium microadriaticum</name>
    <name type="common">Dinoflagellate</name>
    <name type="synonym">Zooxanthella microadriatica</name>
    <dbReference type="NCBI Taxonomy" id="2951"/>
    <lineage>
        <taxon>Eukaryota</taxon>
        <taxon>Sar</taxon>
        <taxon>Alveolata</taxon>
        <taxon>Dinophyceae</taxon>
        <taxon>Suessiales</taxon>
        <taxon>Symbiodiniaceae</taxon>
        <taxon>Symbiodinium</taxon>
    </lineage>
</organism>
<evidence type="ECO:0000256" key="3">
    <source>
        <dbReference type="PROSITE-ProRule" id="PRU00339"/>
    </source>
</evidence>
<dbReference type="InterPro" id="IPR037176">
    <property type="entry name" value="Osmotin/thaumatin-like_sf"/>
</dbReference>
<dbReference type="EMBL" id="LSRX01000429">
    <property type="protein sequence ID" value="OLP97533.1"/>
    <property type="molecule type" value="Genomic_DNA"/>
</dbReference>
<dbReference type="InterPro" id="IPR001938">
    <property type="entry name" value="Thaumatin"/>
</dbReference>
<evidence type="ECO:0000313" key="7">
    <source>
        <dbReference type="EMBL" id="OLP97533.1"/>
    </source>
</evidence>
<keyword evidence="4" id="KW-0175">Coiled coil</keyword>
<dbReference type="Gene3D" id="2.60.110.10">
    <property type="entry name" value="Thaumatin"/>
    <property type="match status" value="1"/>
</dbReference>
<dbReference type="Proteomes" id="UP000186817">
    <property type="component" value="Unassembled WGS sequence"/>
</dbReference>
<dbReference type="OrthoDB" id="414649at2759"/>
<dbReference type="Pfam" id="PF00314">
    <property type="entry name" value="Thaumatin"/>
    <property type="match status" value="1"/>
</dbReference>
<proteinExistence type="predicted"/>
<evidence type="ECO:0000256" key="1">
    <source>
        <dbReference type="ARBA" id="ARBA00022676"/>
    </source>
</evidence>